<dbReference type="RefSeq" id="WP_020870297.1">
    <property type="nucleotide sequence ID" value="NZ_CP157809.1"/>
</dbReference>
<dbReference type="EMBL" id="JACHNG010000001">
    <property type="protein sequence ID" value="MBB4784461.1"/>
    <property type="molecule type" value="Genomic_DNA"/>
</dbReference>
<name>A0ABR6LQ40_9ACTN</name>
<protein>
    <submittedName>
        <fullName evidence="1">Uncharacterized protein</fullName>
    </submittedName>
</protein>
<sequence length="63" mass="6434">MITVTRTRLDDGTPAVVRATADRLDIALDDRHITPVGAIALESALNGLAPGSGHQPTADGGKS</sequence>
<keyword evidence="2" id="KW-1185">Reference proteome</keyword>
<dbReference type="Proteomes" id="UP000530530">
    <property type="component" value="Unassembled WGS sequence"/>
</dbReference>
<gene>
    <name evidence="1" type="ORF">BJY27_005422</name>
</gene>
<reference evidence="1 2" key="1">
    <citation type="submission" date="2020-08" db="EMBL/GenBank/DDBJ databases">
        <title>Sequencing the genomes of 1000 actinobacteria strains.</title>
        <authorList>
            <person name="Klenk H.-P."/>
        </authorList>
    </citation>
    <scope>NUCLEOTIDE SEQUENCE [LARGE SCALE GENOMIC DNA]</scope>
    <source>
        <strain evidence="1 2">DSM 41530</strain>
    </source>
</reference>
<comment type="caution">
    <text evidence="1">The sequence shown here is derived from an EMBL/GenBank/DDBJ whole genome shotgun (WGS) entry which is preliminary data.</text>
</comment>
<accession>A0ABR6LQ40</accession>
<proteinExistence type="predicted"/>
<organism evidence="1 2">
    <name type="scientific">Streptomyces rapamycinicus</name>
    <dbReference type="NCBI Taxonomy" id="1226757"/>
    <lineage>
        <taxon>Bacteria</taxon>
        <taxon>Bacillati</taxon>
        <taxon>Actinomycetota</taxon>
        <taxon>Actinomycetes</taxon>
        <taxon>Kitasatosporales</taxon>
        <taxon>Streptomycetaceae</taxon>
        <taxon>Streptomyces</taxon>
        <taxon>Streptomyces violaceusniger group</taxon>
    </lineage>
</organism>
<evidence type="ECO:0000313" key="2">
    <source>
        <dbReference type="Proteomes" id="UP000530530"/>
    </source>
</evidence>
<evidence type="ECO:0000313" key="1">
    <source>
        <dbReference type="EMBL" id="MBB4784461.1"/>
    </source>
</evidence>